<accession>A0ABR2JYP6</accession>
<dbReference type="Pfam" id="PF16117">
    <property type="entry name" value="DUF4833"/>
    <property type="match status" value="1"/>
</dbReference>
<dbReference type="InterPro" id="IPR032269">
    <property type="entry name" value="DUF4833"/>
</dbReference>
<organism evidence="2 3">
    <name type="scientific">Tritrichomonas musculus</name>
    <dbReference type="NCBI Taxonomy" id="1915356"/>
    <lineage>
        <taxon>Eukaryota</taxon>
        <taxon>Metamonada</taxon>
        <taxon>Parabasalia</taxon>
        <taxon>Tritrichomonadida</taxon>
        <taxon>Tritrichomonadidae</taxon>
        <taxon>Tritrichomonas</taxon>
    </lineage>
</organism>
<name>A0ABR2JYP6_9EUKA</name>
<comment type="caution">
    <text evidence="2">The sequence shown here is derived from an EMBL/GenBank/DDBJ whole genome shotgun (WGS) entry which is preliminary data.</text>
</comment>
<proteinExistence type="predicted"/>
<sequence length="159" mass="18174">MSDEKGQHLFDIANTICAKHIEYRAYEKGDSFGIDVAWYTKDGKRSRGLNSLEKTFAYGSRVTHNKKKNKTYLSISALKSRKIEIRKNEKGEIQPLATIDRKPAILKRIWVEASDGHLRIPKVHYIDAFGIEISSGNEVKERIHKKNSKDNTENSEIAV</sequence>
<protein>
    <recommendedName>
        <fullName evidence="1">DUF4833 domain-containing protein</fullName>
    </recommendedName>
</protein>
<evidence type="ECO:0000313" key="2">
    <source>
        <dbReference type="EMBL" id="KAK8883884.1"/>
    </source>
</evidence>
<evidence type="ECO:0000259" key="1">
    <source>
        <dbReference type="Pfam" id="PF16117"/>
    </source>
</evidence>
<feature type="domain" description="DUF4833" evidence="1">
    <location>
        <begin position="34"/>
        <end position="142"/>
    </location>
</feature>
<dbReference type="Proteomes" id="UP001470230">
    <property type="component" value="Unassembled WGS sequence"/>
</dbReference>
<dbReference type="EMBL" id="JAPFFF010000008">
    <property type="protein sequence ID" value="KAK8883884.1"/>
    <property type="molecule type" value="Genomic_DNA"/>
</dbReference>
<evidence type="ECO:0000313" key="3">
    <source>
        <dbReference type="Proteomes" id="UP001470230"/>
    </source>
</evidence>
<keyword evidence="3" id="KW-1185">Reference proteome</keyword>
<gene>
    <name evidence="2" type="ORF">M9Y10_042985</name>
</gene>
<reference evidence="2 3" key="1">
    <citation type="submission" date="2024-04" db="EMBL/GenBank/DDBJ databases">
        <title>Tritrichomonas musculus Genome.</title>
        <authorList>
            <person name="Alves-Ferreira E."/>
            <person name="Grigg M."/>
            <person name="Lorenzi H."/>
            <person name="Galac M."/>
        </authorList>
    </citation>
    <scope>NUCLEOTIDE SEQUENCE [LARGE SCALE GENOMIC DNA]</scope>
    <source>
        <strain evidence="2 3">EAF2021</strain>
    </source>
</reference>